<evidence type="ECO:0000313" key="1">
    <source>
        <dbReference type="EMBL" id="CDJ44807.1"/>
    </source>
</evidence>
<dbReference type="Proteomes" id="UP000030747">
    <property type="component" value="Unassembled WGS sequence"/>
</dbReference>
<name>U6L326_EIMTE</name>
<organism evidence="1 2">
    <name type="scientific">Eimeria tenella</name>
    <name type="common">Coccidian parasite</name>
    <dbReference type="NCBI Taxonomy" id="5802"/>
    <lineage>
        <taxon>Eukaryota</taxon>
        <taxon>Sar</taxon>
        <taxon>Alveolata</taxon>
        <taxon>Apicomplexa</taxon>
        <taxon>Conoidasida</taxon>
        <taxon>Coccidia</taxon>
        <taxon>Eucoccidiorida</taxon>
        <taxon>Eimeriorina</taxon>
        <taxon>Eimeriidae</taxon>
        <taxon>Eimeria</taxon>
    </lineage>
</organism>
<dbReference type="VEuPathDB" id="ToxoDB:ETH_00039450"/>
<dbReference type="OMA" id="ICQFSAN"/>
<evidence type="ECO:0000313" key="2">
    <source>
        <dbReference type="Proteomes" id="UP000030747"/>
    </source>
</evidence>
<accession>U6L326</accession>
<dbReference type="AlphaFoldDB" id="U6L326"/>
<dbReference type="OrthoDB" id="449286at2759"/>
<sequence length="136" mass="16078">MQAAQPCLCRMKISTICQFSANSRQGFRVFTYGWQGDVTETEFRGLLQQLKIFPAAVVRLQLEGWKETGFFLQFDRMRDVKLVMSRLQLLRRRWRLHPHAVFFALPRRVDIHFADEEVYSDEDESADSDLDEPIDY</sequence>
<dbReference type="EMBL" id="HG677666">
    <property type="protein sequence ID" value="CDJ44807.1"/>
    <property type="molecule type" value="Genomic_DNA"/>
</dbReference>
<reference evidence="1" key="2">
    <citation type="submission" date="2013-10" db="EMBL/GenBank/DDBJ databases">
        <authorList>
            <person name="Aslett M."/>
        </authorList>
    </citation>
    <scope>NUCLEOTIDE SEQUENCE [LARGE SCALE GENOMIC DNA]</scope>
    <source>
        <strain evidence="1">Houghton</strain>
    </source>
</reference>
<evidence type="ECO:0008006" key="3">
    <source>
        <dbReference type="Google" id="ProtNLM"/>
    </source>
</evidence>
<protein>
    <recommendedName>
        <fullName evidence="3">RRM domain-containing protein</fullName>
    </recommendedName>
</protein>
<dbReference type="VEuPathDB" id="ToxoDB:ETH2_0956100"/>
<dbReference type="RefSeq" id="XP_013235555.1">
    <property type="nucleotide sequence ID" value="XM_013380101.1"/>
</dbReference>
<reference evidence="1" key="1">
    <citation type="submission" date="2013-10" db="EMBL/GenBank/DDBJ databases">
        <title>Genomic analysis of the causative agents of coccidiosis in chickens.</title>
        <authorList>
            <person name="Reid A.J."/>
            <person name="Blake D."/>
            <person name="Billington K."/>
            <person name="Browne H."/>
            <person name="Dunn M."/>
            <person name="Hung S."/>
            <person name="Kawahara F."/>
            <person name="Miranda-Saavedra D."/>
            <person name="Mourier T."/>
            <person name="Nagra H."/>
            <person name="Otto T.D."/>
            <person name="Rawlings N."/>
            <person name="Sanchez A."/>
            <person name="Sanders M."/>
            <person name="Subramaniam C."/>
            <person name="Tay Y."/>
            <person name="Dear P."/>
            <person name="Doerig C."/>
            <person name="Gruber A."/>
            <person name="Parkinson J."/>
            <person name="Shirley M."/>
            <person name="Wan K.L."/>
            <person name="Berriman M."/>
            <person name="Tomley F."/>
            <person name="Pain A."/>
        </authorList>
    </citation>
    <scope>NUCLEOTIDE SEQUENCE [LARGE SCALE GENOMIC DNA]</scope>
    <source>
        <strain evidence="1">Houghton</strain>
    </source>
</reference>
<dbReference type="GeneID" id="25256931"/>
<keyword evidence="2" id="KW-1185">Reference proteome</keyword>
<gene>
    <name evidence="1" type="ORF">ETH_00039450</name>
</gene>
<proteinExistence type="predicted"/>